<dbReference type="EMBL" id="JAJEQC010000008">
    <property type="protein sequence ID" value="MCC2137128.1"/>
    <property type="molecule type" value="Genomic_DNA"/>
</dbReference>
<accession>A0AAE3ANA5</accession>
<gene>
    <name evidence="1" type="ORF">LKD31_08870</name>
</gene>
<dbReference type="Proteomes" id="UP001199424">
    <property type="component" value="Unassembled WGS sequence"/>
</dbReference>
<proteinExistence type="predicted"/>
<sequence length="109" mass="12013">MPWERKGGGGIRIVSPPVPLTFCFETVGHLMDAVERAVHTLHVLSSALGRIGSRFFLCVTVRFSERIAARSLFTEYGEYVGAGALTAAYIAERAETFIPNAAARMTRYF</sequence>
<protein>
    <submittedName>
        <fullName evidence="1">Adaptor protein MecA</fullName>
    </submittedName>
</protein>
<evidence type="ECO:0000313" key="1">
    <source>
        <dbReference type="EMBL" id="MCC2137128.1"/>
    </source>
</evidence>
<comment type="caution">
    <text evidence="1">The sequence shown here is derived from an EMBL/GenBank/DDBJ whole genome shotgun (WGS) entry which is preliminary data.</text>
</comment>
<organism evidence="1 2">
    <name type="scientific">Hominenteromicrobium mulieris</name>
    <dbReference type="NCBI Taxonomy" id="2885357"/>
    <lineage>
        <taxon>Bacteria</taxon>
        <taxon>Bacillati</taxon>
        <taxon>Bacillota</taxon>
        <taxon>Clostridia</taxon>
        <taxon>Eubacteriales</taxon>
        <taxon>Oscillospiraceae</taxon>
        <taxon>Hominenteromicrobium</taxon>
    </lineage>
</organism>
<evidence type="ECO:0000313" key="2">
    <source>
        <dbReference type="Proteomes" id="UP001199424"/>
    </source>
</evidence>
<dbReference type="AlphaFoldDB" id="A0AAE3ANA5"/>
<keyword evidence="2" id="KW-1185">Reference proteome</keyword>
<dbReference type="RefSeq" id="WP_308449422.1">
    <property type="nucleotide sequence ID" value="NZ_JAJEQC010000008.1"/>
</dbReference>
<reference evidence="1" key="1">
    <citation type="submission" date="2021-10" db="EMBL/GenBank/DDBJ databases">
        <title>Anaerobic single-cell dispensing facilitates the cultivation of human gut bacteria.</title>
        <authorList>
            <person name="Afrizal A."/>
        </authorList>
    </citation>
    <scope>NUCLEOTIDE SEQUENCE</scope>
    <source>
        <strain evidence="1">CLA-AA-H250</strain>
    </source>
</reference>
<name>A0AAE3ANA5_9FIRM</name>